<comment type="caution">
    <text evidence="1">The sequence shown here is derived from an EMBL/GenBank/DDBJ whole genome shotgun (WGS) entry which is preliminary data.</text>
</comment>
<evidence type="ECO:0000313" key="2">
    <source>
        <dbReference type="Proteomes" id="UP000287651"/>
    </source>
</evidence>
<dbReference type="Proteomes" id="UP000287651">
    <property type="component" value="Unassembled WGS sequence"/>
</dbReference>
<dbReference type="AlphaFoldDB" id="A0A426XW77"/>
<accession>A0A426XW77</accession>
<reference evidence="1 2" key="1">
    <citation type="journal article" date="2014" name="Agronomy (Basel)">
        <title>A Draft Genome Sequence for Ensete ventricosum, the Drought-Tolerant Tree Against Hunger.</title>
        <authorList>
            <person name="Harrison J."/>
            <person name="Moore K.A."/>
            <person name="Paszkiewicz K."/>
            <person name="Jones T."/>
            <person name="Grant M."/>
            <person name="Ambacheew D."/>
            <person name="Muzemil S."/>
            <person name="Studholme D.J."/>
        </authorList>
    </citation>
    <scope>NUCLEOTIDE SEQUENCE [LARGE SCALE GENOMIC DNA]</scope>
</reference>
<sequence>MKRQLAALSFASDEPKGTRAAKPEACFGDMRQQSLKRAINAGDKLIQNHGVFQRGALTPSLLWALMPASVVEPVEVPQIGRACKDEAIASRQQLQ</sequence>
<gene>
    <name evidence="1" type="ORF">B296_00056201</name>
</gene>
<evidence type="ECO:0000313" key="1">
    <source>
        <dbReference type="EMBL" id="RRT43736.1"/>
    </source>
</evidence>
<name>A0A426XW77_ENSVE</name>
<proteinExistence type="predicted"/>
<protein>
    <submittedName>
        <fullName evidence="1">Uncharacterized protein</fullName>
    </submittedName>
</protein>
<dbReference type="EMBL" id="AMZH03016934">
    <property type="protein sequence ID" value="RRT43736.1"/>
    <property type="molecule type" value="Genomic_DNA"/>
</dbReference>
<organism evidence="1 2">
    <name type="scientific">Ensete ventricosum</name>
    <name type="common">Abyssinian banana</name>
    <name type="synonym">Musa ensete</name>
    <dbReference type="NCBI Taxonomy" id="4639"/>
    <lineage>
        <taxon>Eukaryota</taxon>
        <taxon>Viridiplantae</taxon>
        <taxon>Streptophyta</taxon>
        <taxon>Embryophyta</taxon>
        <taxon>Tracheophyta</taxon>
        <taxon>Spermatophyta</taxon>
        <taxon>Magnoliopsida</taxon>
        <taxon>Liliopsida</taxon>
        <taxon>Zingiberales</taxon>
        <taxon>Musaceae</taxon>
        <taxon>Ensete</taxon>
    </lineage>
</organism>